<dbReference type="InterPro" id="IPR043128">
    <property type="entry name" value="Rev_trsase/Diguanyl_cyclase"/>
</dbReference>
<evidence type="ECO:0000313" key="5">
    <source>
        <dbReference type="EMBL" id="PWE20946.1"/>
    </source>
</evidence>
<dbReference type="CDD" id="cd01949">
    <property type="entry name" value="GGDEF"/>
    <property type="match status" value="1"/>
</dbReference>
<evidence type="ECO:0000256" key="2">
    <source>
        <dbReference type="ARBA" id="ARBA00034247"/>
    </source>
</evidence>
<protein>
    <recommendedName>
        <fullName evidence="1">diguanylate cyclase</fullName>
        <ecNumber evidence="1">2.7.7.65</ecNumber>
    </recommendedName>
</protein>
<dbReference type="RefSeq" id="WP_109065763.1">
    <property type="nucleotide sequence ID" value="NZ_JAUQUC010000015.1"/>
</dbReference>
<organism evidence="5 6">
    <name type="scientific">Aliarcobacter skirrowii</name>
    <dbReference type="NCBI Taxonomy" id="28200"/>
    <lineage>
        <taxon>Bacteria</taxon>
        <taxon>Pseudomonadati</taxon>
        <taxon>Campylobacterota</taxon>
        <taxon>Epsilonproteobacteria</taxon>
        <taxon>Campylobacterales</taxon>
        <taxon>Arcobacteraceae</taxon>
        <taxon>Aliarcobacter</taxon>
    </lineage>
</organism>
<dbReference type="STRING" id="28200.GCA_001572935_01423"/>
<evidence type="ECO:0000259" key="4">
    <source>
        <dbReference type="PROSITE" id="PS50887"/>
    </source>
</evidence>
<dbReference type="PROSITE" id="PS50887">
    <property type="entry name" value="GGDEF"/>
    <property type="match status" value="1"/>
</dbReference>
<dbReference type="InterPro" id="IPR050469">
    <property type="entry name" value="Diguanylate_Cyclase"/>
</dbReference>
<comment type="caution">
    <text evidence="5">The sequence shown here is derived from an EMBL/GenBank/DDBJ whole genome shotgun (WGS) entry which is preliminary data.</text>
</comment>
<feature type="domain" description="GGDEF" evidence="4">
    <location>
        <begin position="280"/>
        <end position="412"/>
    </location>
</feature>
<dbReference type="AlphaFoldDB" id="A0A2U2BZZ2"/>
<dbReference type="SUPFAM" id="SSF55073">
    <property type="entry name" value="Nucleotide cyclase"/>
    <property type="match status" value="1"/>
</dbReference>
<evidence type="ECO:0000256" key="1">
    <source>
        <dbReference type="ARBA" id="ARBA00012528"/>
    </source>
</evidence>
<evidence type="ECO:0000313" key="6">
    <source>
        <dbReference type="Proteomes" id="UP000245014"/>
    </source>
</evidence>
<dbReference type="Proteomes" id="UP000245014">
    <property type="component" value="Unassembled WGS sequence"/>
</dbReference>
<dbReference type="GO" id="GO:0052621">
    <property type="term" value="F:diguanylate cyclase activity"/>
    <property type="evidence" value="ECO:0007669"/>
    <property type="project" value="UniProtKB-EC"/>
</dbReference>
<dbReference type="Pfam" id="PF00990">
    <property type="entry name" value="GGDEF"/>
    <property type="match status" value="1"/>
</dbReference>
<reference evidence="5 6" key="1">
    <citation type="submission" date="2018-05" db="EMBL/GenBank/DDBJ databases">
        <title>Antimicrobial susceptibility testing and genomic analysis of Arcobacter skirrowii strains and one Arcobacter butzleri isolated from German poultry farms.</title>
        <authorList>
            <person name="Haenel I."/>
            <person name="Hotzel H."/>
            <person name="Tomaso H."/>
            <person name="Busch A."/>
        </authorList>
    </citation>
    <scope>NUCLEOTIDE SEQUENCE [LARGE SCALE GENOMIC DNA]</scope>
    <source>
        <strain evidence="6">v</strain>
    </source>
</reference>
<keyword evidence="3" id="KW-0175">Coiled coil</keyword>
<proteinExistence type="predicted"/>
<dbReference type="InterPro" id="IPR029787">
    <property type="entry name" value="Nucleotide_cyclase"/>
</dbReference>
<name>A0A2U2BZZ2_9BACT</name>
<accession>A0A2U2BZZ2</accession>
<dbReference type="Gene3D" id="3.30.70.270">
    <property type="match status" value="1"/>
</dbReference>
<dbReference type="InterPro" id="IPR000160">
    <property type="entry name" value="GGDEF_dom"/>
</dbReference>
<feature type="coiled-coil region" evidence="3">
    <location>
        <begin position="222"/>
        <end position="249"/>
    </location>
</feature>
<dbReference type="FunFam" id="3.30.70.270:FF:000001">
    <property type="entry name" value="Diguanylate cyclase domain protein"/>
    <property type="match status" value="1"/>
</dbReference>
<evidence type="ECO:0000256" key="3">
    <source>
        <dbReference type="SAM" id="Coils"/>
    </source>
</evidence>
<dbReference type="EMBL" id="QEYI01000005">
    <property type="protein sequence ID" value="PWE20946.1"/>
    <property type="molecule type" value="Genomic_DNA"/>
</dbReference>
<dbReference type="PANTHER" id="PTHR45138:SF9">
    <property type="entry name" value="DIGUANYLATE CYCLASE DGCM-RELATED"/>
    <property type="match status" value="1"/>
</dbReference>
<gene>
    <name evidence="5" type="ORF">DF188_07140</name>
</gene>
<comment type="catalytic activity">
    <reaction evidence="2">
        <text>2 GTP = 3',3'-c-di-GMP + 2 diphosphate</text>
        <dbReference type="Rhea" id="RHEA:24898"/>
        <dbReference type="ChEBI" id="CHEBI:33019"/>
        <dbReference type="ChEBI" id="CHEBI:37565"/>
        <dbReference type="ChEBI" id="CHEBI:58805"/>
        <dbReference type="EC" id="2.7.7.65"/>
    </reaction>
</comment>
<dbReference type="PANTHER" id="PTHR45138">
    <property type="entry name" value="REGULATORY COMPONENTS OF SENSORY TRANSDUCTION SYSTEM"/>
    <property type="match status" value="1"/>
</dbReference>
<dbReference type="NCBIfam" id="TIGR00254">
    <property type="entry name" value="GGDEF"/>
    <property type="match status" value="1"/>
</dbReference>
<dbReference type="EC" id="2.7.7.65" evidence="1"/>
<sequence>MNNIKEITKNTLEALREKKLQVTPENYFLEFKNQSKLLNGHTEEIAIYENSLKSLTKDEKKKLVDESIFKVVSILSSRVTSDELRLLIATFNDLLTPAVNFELKEEIEDFILESLKNPKNVTSKESILKIKEFAKERINADRRVLKEKTNDIIKLTSLMSRYYDKALNDSNSSNEDIKKIKEDLVSLDISDFSKRELISVQKRLIETIYKLENSLLENNRILSTNIDKVKLLQAQINDLEKELQVAKEEYLYDFLTNVLNRRAYENEAKKMEKQFFIFETNFAIVFFDIDHFKKINDAFGHSCGDEILKSFAQILKNLTRKEDIIARFGGEEFVALINFRDKIEVTRYIKRVKNAFLNRVFVYKDNKINITFSAGVTFRNNYESITQAQEKADSLLYEAKHQGRDRVIFDDGTVI</sequence>
<dbReference type="SMART" id="SM00267">
    <property type="entry name" value="GGDEF"/>
    <property type="match status" value="1"/>
</dbReference>